<feature type="region of interest" description="Disordered" evidence="1">
    <location>
        <begin position="24"/>
        <end position="44"/>
    </location>
</feature>
<dbReference type="Proteomes" id="UP001213000">
    <property type="component" value="Unassembled WGS sequence"/>
</dbReference>
<comment type="caution">
    <text evidence="2">The sequence shown here is derived from an EMBL/GenBank/DDBJ whole genome shotgun (WGS) entry which is preliminary data.</text>
</comment>
<proteinExistence type="predicted"/>
<protein>
    <submittedName>
        <fullName evidence="2">Uncharacterized protein</fullName>
    </submittedName>
</protein>
<evidence type="ECO:0000256" key="1">
    <source>
        <dbReference type="SAM" id="MobiDB-lite"/>
    </source>
</evidence>
<sequence length="211" mass="23116">MVQPQRESEDSDWASEISTLVDSVNRGVRSRSRPQTPSHPFQHISWGPLTLDDDLEYAISSEIFLFGPFNEPDLYPSDAASFSDGADSEWSDELVAEAFQRADTPPPPYSITDERAGPRHSIWCPQVPPCTIAELSEDGPGSGTSEASSSTSSLCPLHRNPSDIIVPSMRQDNHASTRVRTEASGSHRLSLGVVVKALGRLRALFRARSRV</sequence>
<keyword evidence="3" id="KW-1185">Reference proteome</keyword>
<feature type="region of interest" description="Disordered" evidence="1">
    <location>
        <begin position="133"/>
        <end position="157"/>
    </location>
</feature>
<dbReference type="EMBL" id="JANIEX010001225">
    <property type="protein sequence ID" value="KAJ3560166.1"/>
    <property type="molecule type" value="Genomic_DNA"/>
</dbReference>
<accession>A0AAD5VJN8</accession>
<reference evidence="2" key="1">
    <citation type="submission" date="2022-07" db="EMBL/GenBank/DDBJ databases">
        <title>Genome Sequence of Leucocoprinus birnbaumii.</title>
        <authorList>
            <person name="Buettner E."/>
        </authorList>
    </citation>
    <scope>NUCLEOTIDE SEQUENCE</scope>
    <source>
        <strain evidence="2">VT141</strain>
    </source>
</reference>
<name>A0AAD5VJN8_9AGAR</name>
<organism evidence="2 3">
    <name type="scientific">Leucocoprinus birnbaumii</name>
    <dbReference type="NCBI Taxonomy" id="56174"/>
    <lineage>
        <taxon>Eukaryota</taxon>
        <taxon>Fungi</taxon>
        <taxon>Dikarya</taxon>
        <taxon>Basidiomycota</taxon>
        <taxon>Agaricomycotina</taxon>
        <taxon>Agaricomycetes</taxon>
        <taxon>Agaricomycetidae</taxon>
        <taxon>Agaricales</taxon>
        <taxon>Agaricineae</taxon>
        <taxon>Agaricaceae</taxon>
        <taxon>Leucocoprinus</taxon>
    </lineage>
</organism>
<feature type="compositionally biased region" description="Low complexity" evidence="1">
    <location>
        <begin position="143"/>
        <end position="153"/>
    </location>
</feature>
<evidence type="ECO:0000313" key="2">
    <source>
        <dbReference type="EMBL" id="KAJ3560166.1"/>
    </source>
</evidence>
<dbReference type="AlphaFoldDB" id="A0AAD5VJN8"/>
<gene>
    <name evidence="2" type="ORF">NP233_g11013</name>
</gene>
<evidence type="ECO:0000313" key="3">
    <source>
        <dbReference type="Proteomes" id="UP001213000"/>
    </source>
</evidence>